<evidence type="ECO:0000313" key="4">
    <source>
        <dbReference type="Proteomes" id="UP000241890"/>
    </source>
</evidence>
<keyword evidence="4" id="KW-1185">Reference proteome</keyword>
<evidence type="ECO:0000256" key="1">
    <source>
        <dbReference type="SAM" id="MobiDB-lite"/>
    </source>
</evidence>
<dbReference type="InterPro" id="IPR013766">
    <property type="entry name" value="Thioredoxin_domain"/>
</dbReference>
<sequence length="269" mass="29317">MAEQTNTEALEAQVKDLELENKKKDEIIEQLEGSGSSGADAAAPPKPPATEELSDEAKELLTYDDDPAIGAKAPSLEPLKFKNGDAFDVGQGKPVVVTFHCNLNKSDFVTLAVLSDIYKKYEGKVNFVSISRDHDEADVEKWLKKYQGAFMAEMKGPNGEAGVTQHCDFQMAFDPEHKVNAEFKTALKRAVVGVGLAIIIDQEGTIRWLDTFVRGDNKTKQFEYQLNAIINGTELLSNGKAPEVEEEEEEGGAAIPDDVDFLGGGSGNY</sequence>
<evidence type="ECO:0000313" key="3">
    <source>
        <dbReference type="EMBL" id="GBG34131.1"/>
    </source>
</evidence>
<comment type="caution">
    <text evidence="3">The sequence shown here is derived from an EMBL/GenBank/DDBJ whole genome shotgun (WGS) entry which is preliminary data.</text>
</comment>
<dbReference type="EMBL" id="BEYU01000181">
    <property type="protein sequence ID" value="GBG34131.1"/>
    <property type="molecule type" value="Genomic_DNA"/>
</dbReference>
<feature type="compositionally biased region" description="Low complexity" evidence="1">
    <location>
        <begin position="33"/>
        <end position="43"/>
    </location>
</feature>
<feature type="region of interest" description="Disordered" evidence="1">
    <location>
        <begin position="247"/>
        <end position="269"/>
    </location>
</feature>
<dbReference type="Pfam" id="PF00578">
    <property type="entry name" value="AhpC-TSA"/>
    <property type="match status" value="1"/>
</dbReference>
<dbReference type="Gene3D" id="3.40.30.10">
    <property type="entry name" value="Glutaredoxin"/>
    <property type="match status" value="1"/>
</dbReference>
<gene>
    <name evidence="3" type="ORF">FCC1311_103552</name>
</gene>
<dbReference type="Proteomes" id="UP000241890">
    <property type="component" value="Unassembled WGS sequence"/>
</dbReference>
<dbReference type="InParanoid" id="A0A2R5H064"/>
<protein>
    <recommendedName>
        <fullName evidence="2">Thioredoxin domain-containing protein</fullName>
    </recommendedName>
</protein>
<dbReference type="PROSITE" id="PS51352">
    <property type="entry name" value="THIOREDOXIN_2"/>
    <property type="match status" value="1"/>
</dbReference>
<name>A0A2R5H064_9STRA</name>
<dbReference type="InterPro" id="IPR036249">
    <property type="entry name" value="Thioredoxin-like_sf"/>
</dbReference>
<dbReference type="InterPro" id="IPR000866">
    <property type="entry name" value="AhpC/TSA"/>
</dbReference>
<dbReference type="SUPFAM" id="SSF52833">
    <property type="entry name" value="Thioredoxin-like"/>
    <property type="match status" value="1"/>
</dbReference>
<evidence type="ECO:0000259" key="2">
    <source>
        <dbReference type="PROSITE" id="PS51352"/>
    </source>
</evidence>
<organism evidence="3 4">
    <name type="scientific">Hondaea fermentalgiana</name>
    <dbReference type="NCBI Taxonomy" id="2315210"/>
    <lineage>
        <taxon>Eukaryota</taxon>
        <taxon>Sar</taxon>
        <taxon>Stramenopiles</taxon>
        <taxon>Bigyra</taxon>
        <taxon>Labyrinthulomycetes</taxon>
        <taxon>Thraustochytrida</taxon>
        <taxon>Thraustochytriidae</taxon>
        <taxon>Hondaea</taxon>
    </lineage>
</organism>
<dbReference type="GO" id="GO:0016491">
    <property type="term" value="F:oxidoreductase activity"/>
    <property type="evidence" value="ECO:0007669"/>
    <property type="project" value="InterPro"/>
</dbReference>
<accession>A0A2R5H064</accession>
<feature type="domain" description="Thioredoxin" evidence="2">
    <location>
        <begin position="67"/>
        <end position="231"/>
    </location>
</feature>
<feature type="region of interest" description="Disordered" evidence="1">
    <location>
        <begin position="30"/>
        <end position="55"/>
    </location>
</feature>
<dbReference type="OrthoDB" id="241436at2759"/>
<dbReference type="GO" id="GO:0016209">
    <property type="term" value="F:antioxidant activity"/>
    <property type="evidence" value="ECO:0007669"/>
    <property type="project" value="InterPro"/>
</dbReference>
<dbReference type="AlphaFoldDB" id="A0A2R5H064"/>
<reference evidence="3 4" key="1">
    <citation type="submission" date="2017-12" db="EMBL/GenBank/DDBJ databases">
        <title>Sequencing, de novo assembly and annotation of complete genome of a new Thraustochytrid species, strain FCC1311.</title>
        <authorList>
            <person name="Sedici K."/>
            <person name="Godart F."/>
            <person name="Aiese Cigliano R."/>
            <person name="Sanseverino W."/>
            <person name="Barakat M."/>
            <person name="Ortet P."/>
            <person name="Marechal E."/>
            <person name="Cagnac O."/>
            <person name="Amato A."/>
        </authorList>
    </citation>
    <scope>NUCLEOTIDE SEQUENCE [LARGE SCALE GENOMIC DNA]</scope>
</reference>
<proteinExistence type="predicted"/>